<dbReference type="PANTHER" id="PTHR34219">
    <property type="entry name" value="IRON-REGULATED INNER MEMBRANE PROTEIN-RELATED"/>
    <property type="match status" value="1"/>
</dbReference>
<dbReference type="Proteomes" id="UP001366060">
    <property type="component" value="Unassembled WGS sequence"/>
</dbReference>
<feature type="transmembrane region" description="Helical" evidence="1">
    <location>
        <begin position="144"/>
        <end position="164"/>
    </location>
</feature>
<dbReference type="PANTHER" id="PTHR34219:SF1">
    <property type="entry name" value="PEPSY DOMAIN-CONTAINING PROTEIN"/>
    <property type="match status" value="1"/>
</dbReference>
<evidence type="ECO:0000313" key="2">
    <source>
        <dbReference type="EMBL" id="MEL0659199.1"/>
    </source>
</evidence>
<keyword evidence="3" id="KW-1185">Reference proteome</keyword>
<evidence type="ECO:0000313" key="3">
    <source>
        <dbReference type="Proteomes" id="UP001366060"/>
    </source>
</evidence>
<comment type="caution">
    <text evidence="2">The sequence shown here is derived from an EMBL/GenBank/DDBJ whole genome shotgun (WGS) entry which is preliminary data.</text>
</comment>
<keyword evidence="1" id="KW-0472">Membrane</keyword>
<feature type="transmembrane region" description="Helical" evidence="1">
    <location>
        <begin position="14"/>
        <end position="38"/>
    </location>
</feature>
<name>A0ABU9HBG7_9GAMM</name>
<feature type="transmembrane region" description="Helical" evidence="1">
    <location>
        <begin position="374"/>
        <end position="397"/>
    </location>
</feature>
<accession>A0ABU9HBG7</accession>
<gene>
    <name evidence="2" type="ORF">V6255_08605</name>
</gene>
<dbReference type="InterPro" id="IPR005625">
    <property type="entry name" value="PepSY-ass_TM"/>
</dbReference>
<dbReference type="EMBL" id="JBAKBA010000016">
    <property type="protein sequence ID" value="MEL0659199.1"/>
    <property type="molecule type" value="Genomic_DNA"/>
</dbReference>
<keyword evidence="1" id="KW-1133">Transmembrane helix</keyword>
<protein>
    <submittedName>
        <fullName evidence="2">PepSY domain-containing protein</fullName>
    </submittedName>
</protein>
<feature type="transmembrane region" description="Helical" evidence="1">
    <location>
        <begin position="193"/>
        <end position="220"/>
    </location>
</feature>
<reference evidence="2 3" key="1">
    <citation type="submission" date="2024-02" db="EMBL/GenBank/DDBJ databases">
        <title>Bacteria isolated from the canopy kelp, Nereocystis luetkeana.</title>
        <authorList>
            <person name="Pfister C.A."/>
            <person name="Younker I.T."/>
            <person name="Light S.H."/>
        </authorList>
    </citation>
    <scope>NUCLEOTIDE SEQUENCE [LARGE SCALE GENOMIC DNA]</scope>
    <source>
        <strain evidence="2 3">TI.2.07</strain>
    </source>
</reference>
<keyword evidence="1" id="KW-0812">Transmembrane</keyword>
<dbReference type="Pfam" id="PF03929">
    <property type="entry name" value="PepSY_TM"/>
    <property type="match status" value="1"/>
</dbReference>
<evidence type="ECO:0000256" key="1">
    <source>
        <dbReference type="SAM" id="Phobius"/>
    </source>
</evidence>
<feature type="transmembrane region" description="Helical" evidence="1">
    <location>
        <begin position="421"/>
        <end position="445"/>
    </location>
</feature>
<proteinExistence type="predicted"/>
<sequence>MTSNKSFYMSVWRWHFYAGLYSIPFLMMLAITGLIMLYSPVAERWTNQDLYYVDQVNNSPISFDKQKDLVVAAYPEDQIKTLFVPNDINEATRFQVIQNGEAYSVFVDPYQEKVLGELGISDSIYAWADDTHGTFMLGLTGDRMIEIAVSFTILLVITGVFLWWPRSGMTFKEALSITRHKGRLFWRNLHSVIGVWLSVILIFFCLSGLAWASVWGGSLLQAWSTFPMGKSAKNVSSTLTHQDLNVKGLKQVPWGLEQSTLPESDSEIVQAVNKSTTAANIPHMTLDNIVFAAKEIGFTQFQVFIPQSETGVFTASASSMSKDIENATDDRTVHFDQYTGEVLADVGYEDYSLAAKAMAVGISLHMGQWGIWNYIVNTLFCLGIITICITGVVMWWIRRPTSKVRLGAPTKPKNLTTWKQAVWFILPVSLLFPLGAAAMIGVLIFDRILLFTIPKARALFD</sequence>
<organism evidence="2 3">
    <name type="scientific">Psychromonas arctica</name>
    <dbReference type="NCBI Taxonomy" id="168275"/>
    <lineage>
        <taxon>Bacteria</taxon>
        <taxon>Pseudomonadati</taxon>
        <taxon>Pseudomonadota</taxon>
        <taxon>Gammaproteobacteria</taxon>
        <taxon>Alteromonadales</taxon>
        <taxon>Psychromonadaceae</taxon>
        <taxon>Psychromonas</taxon>
    </lineage>
</organism>
<dbReference type="RefSeq" id="WP_341627773.1">
    <property type="nucleotide sequence ID" value="NZ_JBAKBA010000016.1"/>
</dbReference>